<feature type="region of interest" description="Disordered" evidence="2">
    <location>
        <begin position="633"/>
        <end position="839"/>
    </location>
</feature>
<feature type="region of interest" description="Disordered" evidence="2">
    <location>
        <begin position="368"/>
        <end position="404"/>
    </location>
</feature>
<keyword evidence="5" id="KW-1185">Reference proteome</keyword>
<gene>
    <name evidence="4" type="ORF">BU14_0976s0003</name>
</gene>
<feature type="region of interest" description="Disordered" evidence="2">
    <location>
        <begin position="466"/>
        <end position="513"/>
    </location>
</feature>
<proteinExistence type="predicted"/>
<feature type="compositionally biased region" description="Gly residues" evidence="2">
    <location>
        <begin position="44"/>
        <end position="65"/>
    </location>
</feature>
<reference evidence="4 5" key="1">
    <citation type="submission" date="2017-03" db="EMBL/GenBank/DDBJ databases">
        <title>WGS assembly of Porphyra umbilicalis.</title>
        <authorList>
            <person name="Brawley S.H."/>
            <person name="Blouin N.A."/>
            <person name="Ficko-Blean E."/>
            <person name="Wheeler G.L."/>
            <person name="Lohr M."/>
            <person name="Goodson H.V."/>
            <person name="Jenkins J.W."/>
            <person name="Blaby-Haas C.E."/>
            <person name="Helliwell K.E."/>
            <person name="Chan C."/>
            <person name="Marriage T."/>
            <person name="Bhattacharya D."/>
            <person name="Klein A.S."/>
            <person name="Badis Y."/>
            <person name="Brodie J."/>
            <person name="Cao Y."/>
            <person name="Collen J."/>
            <person name="Dittami S.M."/>
            <person name="Gachon C.M."/>
            <person name="Green B.R."/>
            <person name="Karpowicz S."/>
            <person name="Kim J.W."/>
            <person name="Kudahl U."/>
            <person name="Lin S."/>
            <person name="Michel G."/>
            <person name="Mittag M."/>
            <person name="Olson B.J."/>
            <person name="Pangilinan J."/>
            <person name="Peng Y."/>
            <person name="Qiu H."/>
            <person name="Shu S."/>
            <person name="Singer J.T."/>
            <person name="Smith A.G."/>
            <person name="Sprecher B.N."/>
            <person name="Wagner V."/>
            <person name="Wang W."/>
            <person name="Wang Z.-Y."/>
            <person name="Yan J."/>
            <person name="Yarish C."/>
            <person name="Zoeuner-Riek S."/>
            <person name="Zhuang Y."/>
            <person name="Zou Y."/>
            <person name="Lindquist E.A."/>
            <person name="Grimwood J."/>
            <person name="Barry K."/>
            <person name="Rokhsar D.S."/>
            <person name="Schmutz J."/>
            <person name="Stiller J.W."/>
            <person name="Grossman A.R."/>
            <person name="Prochnik S.E."/>
        </authorList>
    </citation>
    <scope>NUCLEOTIDE SEQUENCE [LARGE SCALE GENOMIC DNA]</scope>
    <source>
        <strain evidence="4">4086291</strain>
    </source>
</reference>
<dbReference type="PANTHER" id="PTHR48125:SF10">
    <property type="entry name" value="OS12G0136300 PROTEIN"/>
    <property type="match status" value="1"/>
</dbReference>
<feature type="region of interest" description="Disordered" evidence="2">
    <location>
        <begin position="223"/>
        <end position="268"/>
    </location>
</feature>
<dbReference type="InterPro" id="IPR001841">
    <property type="entry name" value="Znf_RING"/>
</dbReference>
<dbReference type="PROSITE" id="PS50089">
    <property type="entry name" value="ZF_RING_2"/>
    <property type="match status" value="1"/>
</dbReference>
<feature type="compositionally biased region" description="Basic and acidic residues" evidence="2">
    <location>
        <begin position="750"/>
        <end position="767"/>
    </location>
</feature>
<feature type="compositionally biased region" description="Gly residues" evidence="2">
    <location>
        <begin position="656"/>
        <end position="666"/>
    </location>
</feature>
<feature type="compositionally biased region" description="Low complexity" evidence="2">
    <location>
        <begin position="667"/>
        <end position="682"/>
    </location>
</feature>
<evidence type="ECO:0000259" key="3">
    <source>
        <dbReference type="PROSITE" id="PS50089"/>
    </source>
</evidence>
<dbReference type="OrthoDB" id="8062037at2759"/>
<dbReference type="CDD" id="cd16448">
    <property type="entry name" value="RING-H2"/>
    <property type="match status" value="1"/>
</dbReference>
<evidence type="ECO:0000313" key="5">
    <source>
        <dbReference type="Proteomes" id="UP000218209"/>
    </source>
</evidence>
<evidence type="ECO:0000256" key="1">
    <source>
        <dbReference type="PROSITE-ProRule" id="PRU00175"/>
    </source>
</evidence>
<feature type="compositionally biased region" description="Gly residues" evidence="2">
    <location>
        <begin position="368"/>
        <end position="384"/>
    </location>
</feature>
<evidence type="ECO:0000313" key="4">
    <source>
        <dbReference type="EMBL" id="OSX69973.1"/>
    </source>
</evidence>
<feature type="compositionally biased region" description="Gly residues" evidence="2">
    <location>
        <begin position="244"/>
        <end position="261"/>
    </location>
</feature>
<feature type="domain" description="RING-type" evidence="3">
    <location>
        <begin position="861"/>
        <end position="936"/>
    </location>
</feature>
<dbReference type="EMBL" id="KV919344">
    <property type="protein sequence ID" value="OSX69973.1"/>
    <property type="molecule type" value="Genomic_DNA"/>
</dbReference>
<keyword evidence="1" id="KW-0479">Metal-binding</keyword>
<organism evidence="4 5">
    <name type="scientific">Porphyra umbilicalis</name>
    <name type="common">Purple laver</name>
    <name type="synonym">Red alga</name>
    <dbReference type="NCBI Taxonomy" id="2786"/>
    <lineage>
        <taxon>Eukaryota</taxon>
        <taxon>Rhodophyta</taxon>
        <taxon>Bangiophyceae</taxon>
        <taxon>Bangiales</taxon>
        <taxon>Bangiaceae</taxon>
        <taxon>Porphyra</taxon>
    </lineage>
</organism>
<evidence type="ECO:0000256" key="2">
    <source>
        <dbReference type="SAM" id="MobiDB-lite"/>
    </source>
</evidence>
<feature type="compositionally biased region" description="Pro residues" evidence="2">
    <location>
        <begin position="683"/>
        <end position="693"/>
    </location>
</feature>
<dbReference type="Pfam" id="PF13639">
    <property type="entry name" value="zf-RING_2"/>
    <property type="match status" value="1"/>
</dbReference>
<feature type="region of interest" description="Disordered" evidence="2">
    <location>
        <begin position="143"/>
        <end position="170"/>
    </location>
</feature>
<dbReference type="AlphaFoldDB" id="A0A1X6NNN8"/>
<protein>
    <recommendedName>
        <fullName evidence="3">RING-type domain-containing protein</fullName>
    </recommendedName>
</protein>
<name>A0A1X6NNN8_PORUM</name>
<dbReference type="GO" id="GO:0008270">
    <property type="term" value="F:zinc ion binding"/>
    <property type="evidence" value="ECO:0007669"/>
    <property type="project" value="UniProtKB-KW"/>
</dbReference>
<feature type="region of interest" description="Disordered" evidence="2">
    <location>
        <begin position="21"/>
        <end position="131"/>
    </location>
</feature>
<dbReference type="Gene3D" id="3.30.40.10">
    <property type="entry name" value="Zinc/RING finger domain, C3HC4 (zinc finger)"/>
    <property type="match status" value="1"/>
</dbReference>
<feature type="compositionally biased region" description="Gly residues" evidence="2">
    <location>
        <begin position="488"/>
        <end position="506"/>
    </location>
</feature>
<feature type="compositionally biased region" description="Pro residues" evidence="2">
    <location>
        <begin position="77"/>
        <end position="102"/>
    </location>
</feature>
<dbReference type="PANTHER" id="PTHR48125">
    <property type="entry name" value="LP07818P1"/>
    <property type="match status" value="1"/>
</dbReference>
<keyword evidence="1" id="KW-0863">Zinc-finger</keyword>
<dbReference type="SUPFAM" id="SSF57850">
    <property type="entry name" value="RING/U-box"/>
    <property type="match status" value="1"/>
</dbReference>
<dbReference type="SMART" id="SM00184">
    <property type="entry name" value="RING"/>
    <property type="match status" value="1"/>
</dbReference>
<keyword evidence="1" id="KW-0862">Zinc</keyword>
<feature type="compositionally biased region" description="Basic and acidic residues" evidence="2">
    <location>
        <begin position="810"/>
        <end position="820"/>
    </location>
</feature>
<accession>A0A1X6NNN8</accession>
<dbReference type="Proteomes" id="UP000218209">
    <property type="component" value="Unassembled WGS sequence"/>
</dbReference>
<sequence length="939" mass="94585">MSSPSPRRMHRAIMHLYCARSEARRGDISPPRRPSAARHSVEGRLGGSPSGGGVATGAGGAGGGGARRRPRRLLLPGPGPSPWLLSPPRPPTPPLPSPPSPSPAVSRRPSPPPRSRSATAAGGVSGRGGGVFRRTASAAMIPSAGVGGRRSPAGVLGATTATAGDSGGDDEELAAQRLAARRLLVRRVDMQASPPPAASPPLHTAAAMLLGADGGGAGRDLSNGLALSAAGTPPSRLTARPMGSQGGEAPRGGGGEGGGNGQPQPRFPIMTPDGGLSDGEYVVADESFRMRARPVLRTLRSNRARDGEAAMDGLGQELGVGGRFVYDGAGASDDAMGSMGGGGRWGGGGGRRRAAGRGRGLGGLGVGVGGGVGDGGGGRGGRGGFLTDDDGDRDGAGRRGRGVRRRWRRSWLARHLSLRRQRGGAGGDDGISPAGGAFLPYDGGDGLGLWGLGGVGATPDYRRRPTLRAGGVGGRPRGRRGDALFRGAGRGGAGGDSPGGMGGWGGRDSDGDDDGLDAGPMSTAFLRRRLLPPGGGGHPTWQAEAIGLGGLTSYGATAYGDDVADGWAARRTAAQLAEIHELVALHRRALRAPVDAGMGLSLSYEQLLELEAHNVRRGLSVAELRRLPVRHIPVDRSGRGGQGGCSAFGSSSSDKVGGGAAGGGGSATASPSAKSSSAGSSRLPPPAAAPLPTPSQVAATQPSAVDDPDAISPVGTPARRLSDRSVDALDGSRVSLGARPAVGGLPPADRWPRPDRADRPSPSRHSADGWTGHGVVGGMDGRRRGADGPLSSGGRASDRRTGGRLGGRLEAAERWADRGRGVAVDRSSSPPAACLSPKSVLDRPACESPAFGTRDVAASTCLICLELVSTEADATDDGESTVDWDVGGSMVGEGRSEVSGGGDTVAVVVLPPCGHAFHEGCIKRWLHANRRCPVCRAEL</sequence>
<dbReference type="InterPro" id="IPR013083">
    <property type="entry name" value="Znf_RING/FYVE/PHD"/>
</dbReference>